<keyword evidence="8" id="KW-1185">Reference proteome</keyword>
<dbReference type="OrthoDB" id="5422529at2"/>
<sequence length="175" mass="18752">MSGTLATRSWVRWTTFAARQILGIVLIVAGAIKLPWPEASVQAVRAYQLLPFDITRPVGYALPVIEVVIGLLLVLGLFTRVAAWLGALSMVAFIIGISWVWAHGISIDCGCFGGGGASENGIAQYPWEIARDVGLLACGVWAGLFPRSPLALDNWLFALDASAPADDEELEESRA</sequence>
<evidence type="ECO:0000313" key="8">
    <source>
        <dbReference type="Proteomes" id="UP000238164"/>
    </source>
</evidence>
<dbReference type="KEGG" id="mgg:MPLG2_0583"/>
<keyword evidence="2 5" id="KW-0812">Transmembrane</keyword>
<feature type="transmembrane region" description="Helical" evidence="5">
    <location>
        <begin position="82"/>
        <end position="102"/>
    </location>
</feature>
<dbReference type="GO" id="GO:0016020">
    <property type="term" value="C:membrane"/>
    <property type="evidence" value="ECO:0007669"/>
    <property type="project" value="UniProtKB-SubCell"/>
</dbReference>
<evidence type="ECO:0000259" key="6">
    <source>
        <dbReference type="Pfam" id="PF07291"/>
    </source>
</evidence>
<evidence type="ECO:0000256" key="5">
    <source>
        <dbReference type="SAM" id="Phobius"/>
    </source>
</evidence>
<keyword evidence="4 5" id="KW-0472">Membrane</keyword>
<evidence type="ECO:0000256" key="4">
    <source>
        <dbReference type="ARBA" id="ARBA00023136"/>
    </source>
</evidence>
<protein>
    <submittedName>
        <fullName evidence="7">DoxX family protein</fullName>
    </submittedName>
</protein>
<dbReference type="InterPro" id="IPR009908">
    <property type="entry name" value="Methylamine_util_MauE"/>
</dbReference>
<dbReference type="Proteomes" id="UP000238164">
    <property type="component" value="Chromosome 1"/>
</dbReference>
<reference evidence="7 8" key="1">
    <citation type="submission" date="2018-02" db="EMBL/GenBank/DDBJ databases">
        <authorList>
            <person name="Cohen D.B."/>
            <person name="Kent A.D."/>
        </authorList>
    </citation>
    <scope>NUCLEOTIDE SEQUENCE [LARGE SCALE GENOMIC DNA]</scope>
    <source>
        <strain evidence="7">1</strain>
    </source>
</reference>
<dbReference type="RefSeq" id="WP_105184809.1">
    <property type="nucleotide sequence ID" value="NZ_BAAAGO010000042.1"/>
</dbReference>
<keyword evidence="3 5" id="KW-1133">Transmembrane helix</keyword>
<accession>A0A2N9JDK9</accession>
<evidence type="ECO:0000256" key="2">
    <source>
        <dbReference type="ARBA" id="ARBA00022692"/>
    </source>
</evidence>
<evidence type="ECO:0000256" key="1">
    <source>
        <dbReference type="ARBA" id="ARBA00004141"/>
    </source>
</evidence>
<dbReference type="GO" id="GO:0030416">
    <property type="term" value="P:methylamine metabolic process"/>
    <property type="evidence" value="ECO:0007669"/>
    <property type="project" value="InterPro"/>
</dbReference>
<dbReference type="EMBL" id="LT985188">
    <property type="protein sequence ID" value="SPD85619.1"/>
    <property type="molecule type" value="Genomic_DNA"/>
</dbReference>
<name>A0A2N9JDK9_9ACTN</name>
<feature type="transmembrane region" description="Helical" evidence="5">
    <location>
        <begin position="21"/>
        <end position="37"/>
    </location>
</feature>
<feature type="transmembrane region" description="Helical" evidence="5">
    <location>
        <begin position="57"/>
        <end position="75"/>
    </location>
</feature>
<evidence type="ECO:0000256" key="3">
    <source>
        <dbReference type="ARBA" id="ARBA00022989"/>
    </source>
</evidence>
<dbReference type="Pfam" id="PF07291">
    <property type="entry name" value="MauE"/>
    <property type="match status" value="1"/>
</dbReference>
<proteinExistence type="predicted"/>
<feature type="domain" description="Methylamine utilisation protein MauE" evidence="6">
    <location>
        <begin position="13"/>
        <end position="144"/>
    </location>
</feature>
<gene>
    <name evidence="7" type="ORF">MPLG2_0583</name>
</gene>
<dbReference type="AlphaFoldDB" id="A0A2N9JDK9"/>
<comment type="subcellular location">
    <subcellularLocation>
        <location evidence="1">Membrane</location>
        <topology evidence="1">Multi-pass membrane protein</topology>
    </subcellularLocation>
</comment>
<organism evidence="7 8">
    <name type="scientific">Micropruina glycogenica</name>
    <dbReference type="NCBI Taxonomy" id="75385"/>
    <lineage>
        <taxon>Bacteria</taxon>
        <taxon>Bacillati</taxon>
        <taxon>Actinomycetota</taxon>
        <taxon>Actinomycetes</taxon>
        <taxon>Propionibacteriales</taxon>
        <taxon>Nocardioidaceae</taxon>
        <taxon>Micropruina</taxon>
    </lineage>
</organism>
<evidence type="ECO:0000313" key="7">
    <source>
        <dbReference type="EMBL" id="SPD85619.1"/>
    </source>
</evidence>